<gene>
    <name evidence="2" type="ORF">TrVE_jg13110</name>
</gene>
<dbReference type="AlphaFoldDB" id="A0A9W7CKQ8"/>
<feature type="compositionally biased region" description="Acidic residues" evidence="1">
    <location>
        <begin position="17"/>
        <end position="30"/>
    </location>
</feature>
<comment type="caution">
    <text evidence="2">The sequence shown here is derived from an EMBL/GenBank/DDBJ whole genome shotgun (WGS) entry which is preliminary data.</text>
</comment>
<name>A0A9W7CKQ8_9STRA</name>
<feature type="region of interest" description="Disordered" evidence="1">
    <location>
        <begin position="1"/>
        <end position="46"/>
    </location>
</feature>
<feature type="compositionally biased region" description="Basic and acidic residues" evidence="1">
    <location>
        <begin position="31"/>
        <end position="43"/>
    </location>
</feature>
<protein>
    <submittedName>
        <fullName evidence="2">Uncharacterized protein</fullName>
    </submittedName>
</protein>
<accession>A0A9W7CKQ8</accession>
<keyword evidence="3" id="KW-1185">Reference proteome</keyword>
<evidence type="ECO:0000313" key="2">
    <source>
        <dbReference type="EMBL" id="GMI07618.1"/>
    </source>
</evidence>
<evidence type="ECO:0000256" key="1">
    <source>
        <dbReference type="SAM" id="MobiDB-lite"/>
    </source>
</evidence>
<proteinExistence type="predicted"/>
<organism evidence="2 3">
    <name type="scientific">Triparma verrucosa</name>
    <dbReference type="NCBI Taxonomy" id="1606542"/>
    <lineage>
        <taxon>Eukaryota</taxon>
        <taxon>Sar</taxon>
        <taxon>Stramenopiles</taxon>
        <taxon>Ochrophyta</taxon>
        <taxon>Bolidophyceae</taxon>
        <taxon>Parmales</taxon>
        <taxon>Triparmaceae</taxon>
        <taxon>Triparma</taxon>
    </lineage>
</organism>
<evidence type="ECO:0000313" key="3">
    <source>
        <dbReference type="Proteomes" id="UP001165160"/>
    </source>
</evidence>
<sequence>MSKRTSEDFSNAIEIPDPNELESVDDEEEVHEGSKEPDSKESAVEGGNHVFYRSLKLVPSEIRTSDNNAVVAYLRSIQ</sequence>
<dbReference type="Proteomes" id="UP001165160">
    <property type="component" value="Unassembled WGS sequence"/>
</dbReference>
<dbReference type="EMBL" id="BRXX01000368">
    <property type="protein sequence ID" value="GMI07618.1"/>
    <property type="molecule type" value="Genomic_DNA"/>
</dbReference>
<reference evidence="3" key="1">
    <citation type="journal article" date="2023" name="Commun. Biol.">
        <title>Genome analysis of Parmales, the sister group of diatoms, reveals the evolutionary specialization of diatoms from phago-mixotrophs to photoautotrophs.</title>
        <authorList>
            <person name="Ban H."/>
            <person name="Sato S."/>
            <person name="Yoshikawa S."/>
            <person name="Yamada K."/>
            <person name="Nakamura Y."/>
            <person name="Ichinomiya M."/>
            <person name="Sato N."/>
            <person name="Blanc-Mathieu R."/>
            <person name="Endo H."/>
            <person name="Kuwata A."/>
            <person name="Ogata H."/>
        </authorList>
    </citation>
    <scope>NUCLEOTIDE SEQUENCE [LARGE SCALE GENOMIC DNA]</scope>
    <source>
        <strain evidence="3">NIES 3699</strain>
    </source>
</reference>